<feature type="domain" description="Hedgehog/Intein (Hint)" evidence="1">
    <location>
        <begin position="358"/>
        <end position="492"/>
    </location>
</feature>
<reference evidence="2 3" key="1">
    <citation type="journal article" date="2021" name="Microorganisms">
        <title>Acidisoma silvae sp. nov. and Acidisomacellulosilytica sp. nov., Two Acidophilic Bacteria Isolated from Decaying Wood, Hydrolyzing Cellulose and Producing Poly-3-hydroxybutyrate.</title>
        <authorList>
            <person name="Mieszkin S."/>
            <person name="Pouder E."/>
            <person name="Uroz S."/>
            <person name="Simon-Colin C."/>
            <person name="Alain K."/>
        </authorList>
    </citation>
    <scope>NUCLEOTIDE SEQUENCE [LARGE SCALE GENOMIC DNA]</scope>
    <source>
        <strain evidence="2 3">HW T5.17</strain>
    </source>
</reference>
<dbReference type="AlphaFoldDB" id="A0A963Z3Y8"/>
<dbReference type="Pfam" id="PF13403">
    <property type="entry name" value="Hint_2"/>
    <property type="match status" value="1"/>
</dbReference>
<name>A0A963Z3Y8_9PROT</name>
<sequence length="552" mass="56237">MATRVWSATAGSTSWYTRLDWSGEQVPGAGDTVIIGPTSTGNYPILKSSTKIQGITINAGGSLTIVGGRFYTVALTVSGDGVKGADVVNAGTINLEGKSATILAALIVNGRGGIANSGTITATVGSSLDVGAHHAIANSGIIDVKSGKLTVTGLITDTGASQINISSGATLTTAEAITNTAGTITLAGGSLSTGTAALTLTSGSLTGYGSVTTGNFTGAGILKASGGLLTVDGTIDATGSATVLEIASGSTLDLAGNVGYSGHILPTLTFLSSVNAIFEDTTVTQSDVNLGTISGFAGSDEIKLEGSRRGTDRIVVSGDTLSIKSATGSLLQTYTFASGTDMSAIRLTTGRGVDTITICFMAGTLVGTPDGAAAIETLRPGDLVLTSDGIAKPVNWIGVQTISTRFADPLRNLPIRVKAGAIAENLPARDLLISPDHALLVNGVLICAGALVNGSSIVREADVPPIFVYYHIELDDHSLILAENVPAETFVDNVDRRNFDNWAEFEALYPEGKNVQELLYPRANSHRQVPVSIRTALADRALAIGTAVSAVA</sequence>
<dbReference type="Proteomes" id="UP000721844">
    <property type="component" value="Unassembled WGS sequence"/>
</dbReference>
<evidence type="ECO:0000313" key="3">
    <source>
        <dbReference type="Proteomes" id="UP000721844"/>
    </source>
</evidence>
<organism evidence="2 3">
    <name type="scientific">Acidisoma cellulosilyticum</name>
    <dbReference type="NCBI Taxonomy" id="2802395"/>
    <lineage>
        <taxon>Bacteria</taxon>
        <taxon>Pseudomonadati</taxon>
        <taxon>Pseudomonadota</taxon>
        <taxon>Alphaproteobacteria</taxon>
        <taxon>Acetobacterales</taxon>
        <taxon>Acidocellaceae</taxon>
        <taxon>Acidisoma</taxon>
    </lineage>
</organism>
<dbReference type="EMBL" id="JAESVA010000004">
    <property type="protein sequence ID" value="MCB8881487.1"/>
    <property type="molecule type" value="Genomic_DNA"/>
</dbReference>
<proteinExistence type="predicted"/>
<accession>A0A963Z3Y8</accession>
<protein>
    <submittedName>
        <fullName evidence="2">Hint domain-containing protein</fullName>
    </submittedName>
</protein>
<gene>
    <name evidence="2" type="ORF">ACELLULO517_14650</name>
</gene>
<keyword evidence="3" id="KW-1185">Reference proteome</keyword>
<dbReference type="InterPro" id="IPR036844">
    <property type="entry name" value="Hint_dom_sf"/>
</dbReference>
<evidence type="ECO:0000313" key="2">
    <source>
        <dbReference type="EMBL" id="MCB8881487.1"/>
    </source>
</evidence>
<dbReference type="SUPFAM" id="SSF51294">
    <property type="entry name" value="Hedgehog/intein (Hint) domain"/>
    <property type="match status" value="1"/>
</dbReference>
<dbReference type="InterPro" id="IPR028992">
    <property type="entry name" value="Hedgehog/Intein_dom"/>
</dbReference>
<dbReference type="RefSeq" id="WP_227308155.1">
    <property type="nucleotide sequence ID" value="NZ_JAESVA010000004.1"/>
</dbReference>
<dbReference type="Gene3D" id="2.170.16.10">
    <property type="entry name" value="Hedgehog/Intein (Hint) domain"/>
    <property type="match status" value="1"/>
</dbReference>
<evidence type="ECO:0000259" key="1">
    <source>
        <dbReference type="Pfam" id="PF13403"/>
    </source>
</evidence>
<comment type="caution">
    <text evidence="2">The sequence shown here is derived from an EMBL/GenBank/DDBJ whole genome shotgun (WGS) entry which is preliminary data.</text>
</comment>